<dbReference type="GO" id="GO:0016787">
    <property type="term" value="F:hydrolase activity"/>
    <property type="evidence" value="ECO:0007669"/>
    <property type="project" value="UniProtKB-KW"/>
</dbReference>
<evidence type="ECO:0000256" key="8">
    <source>
        <dbReference type="ARBA" id="ARBA00022722"/>
    </source>
</evidence>
<dbReference type="GO" id="GO:0051301">
    <property type="term" value="P:cell division"/>
    <property type="evidence" value="ECO:0007669"/>
    <property type="project" value="UniProtKB-KW"/>
</dbReference>
<evidence type="ECO:0000256" key="17">
    <source>
        <dbReference type="ARBA" id="ARBA00023242"/>
    </source>
</evidence>
<keyword evidence="13" id="KW-0862">Zinc</keyword>
<evidence type="ECO:0000256" key="3">
    <source>
        <dbReference type="ARBA" id="ARBA00007496"/>
    </source>
</evidence>
<comment type="subcellular location">
    <subcellularLocation>
        <location evidence="2">Chromosome</location>
    </subcellularLocation>
    <subcellularLocation>
        <location evidence="1">Nucleus</location>
    </subcellularLocation>
</comment>
<keyword evidence="19" id="KW-0131">Cell cycle</keyword>
<keyword evidence="14" id="KW-0175">Coiled coil</keyword>
<keyword evidence="9 23" id="KW-0255">Endonuclease</keyword>
<dbReference type="GO" id="GO:0051321">
    <property type="term" value="P:meiotic cell cycle"/>
    <property type="evidence" value="ECO:0007669"/>
    <property type="project" value="UniProtKB-KW"/>
</dbReference>
<keyword evidence="6" id="KW-0597">Phosphoprotein</keyword>
<evidence type="ECO:0000256" key="15">
    <source>
        <dbReference type="ARBA" id="ARBA00023125"/>
    </source>
</evidence>
<evidence type="ECO:0000256" key="1">
    <source>
        <dbReference type="ARBA" id="ARBA00004123"/>
    </source>
</evidence>
<dbReference type="KEGG" id="sasa:106578737"/>
<keyword evidence="15" id="KW-0238">DNA-binding</keyword>
<feature type="compositionally biased region" description="Basic and acidic residues" evidence="20">
    <location>
        <begin position="28"/>
        <end position="44"/>
    </location>
</feature>
<dbReference type="PANTHER" id="PTHR15107:SF4">
    <property type="entry name" value="DNA ENDONUCLEASE RBBP8"/>
    <property type="match status" value="1"/>
</dbReference>
<keyword evidence="12" id="KW-0378">Hydrolase</keyword>
<evidence type="ECO:0000259" key="21">
    <source>
        <dbReference type="Pfam" id="PF10482"/>
    </source>
</evidence>
<evidence type="ECO:0000256" key="18">
    <source>
        <dbReference type="ARBA" id="ARBA00023254"/>
    </source>
</evidence>
<name>A0A1S3NDY3_SALSA</name>
<evidence type="ECO:0000313" key="22">
    <source>
        <dbReference type="Proteomes" id="UP001652741"/>
    </source>
</evidence>
<evidence type="ECO:0000256" key="16">
    <source>
        <dbReference type="ARBA" id="ARBA00023204"/>
    </source>
</evidence>
<organism evidence="22 23">
    <name type="scientific">Salmo salar</name>
    <name type="common">Atlantic salmon</name>
    <dbReference type="NCBI Taxonomy" id="8030"/>
    <lineage>
        <taxon>Eukaryota</taxon>
        <taxon>Metazoa</taxon>
        <taxon>Chordata</taxon>
        <taxon>Craniata</taxon>
        <taxon>Vertebrata</taxon>
        <taxon>Euteleostomi</taxon>
        <taxon>Actinopterygii</taxon>
        <taxon>Neopterygii</taxon>
        <taxon>Teleostei</taxon>
        <taxon>Protacanthopterygii</taxon>
        <taxon>Salmoniformes</taxon>
        <taxon>Salmonidae</taxon>
        <taxon>Salmoninae</taxon>
        <taxon>Salmo</taxon>
    </lineage>
</organism>
<evidence type="ECO:0000313" key="23">
    <source>
        <dbReference type="RefSeq" id="XP_014013341.2"/>
    </source>
</evidence>
<keyword evidence="8" id="KW-0540">Nuclease</keyword>
<evidence type="ECO:0000256" key="20">
    <source>
        <dbReference type="SAM" id="MobiDB-lite"/>
    </source>
</evidence>
<sequence length="135" mass="15319">MRKKQEEFEKGRQQNMLLVAALMTERNTLQDKNRKLSQELDKLKGSLSASPEPEGVIPDSPLQQISRPVVSKMRRRKETNHVRYAEKPLSQSQSSALNGLLHTKKCINVHRYYTQGSPSVSNTGVCTLSHTHTYS</sequence>
<evidence type="ECO:0000256" key="7">
    <source>
        <dbReference type="ARBA" id="ARBA00022618"/>
    </source>
</evidence>
<dbReference type="GO" id="GO:0005694">
    <property type="term" value="C:chromosome"/>
    <property type="evidence" value="ECO:0007669"/>
    <property type="project" value="UniProtKB-SubCell"/>
</dbReference>
<dbReference type="AlphaFoldDB" id="A0A1S3NDY3"/>
<evidence type="ECO:0000256" key="19">
    <source>
        <dbReference type="ARBA" id="ARBA00023306"/>
    </source>
</evidence>
<dbReference type="InterPro" id="IPR019518">
    <property type="entry name" value="CtIP_N"/>
</dbReference>
<evidence type="ECO:0000256" key="9">
    <source>
        <dbReference type="ARBA" id="ARBA00022759"/>
    </source>
</evidence>
<comment type="similarity">
    <text evidence="3">Belongs to the COM1/SAE2/CtIP family.</text>
</comment>
<evidence type="ECO:0000256" key="5">
    <source>
        <dbReference type="ARBA" id="ARBA00022454"/>
    </source>
</evidence>
<dbReference type="PANTHER" id="PTHR15107">
    <property type="entry name" value="RETINOBLASTOMA BINDING PROTEIN 8"/>
    <property type="match status" value="1"/>
</dbReference>
<keyword evidence="18" id="KW-0469">Meiosis</keyword>
<dbReference type="GO" id="GO:0003684">
    <property type="term" value="F:damaged DNA binding"/>
    <property type="evidence" value="ECO:0007669"/>
    <property type="project" value="TreeGrafter"/>
</dbReference>
<dbReference type="Proteomes" id="UP001652741">
    <property type="component" value="Chromosome ssa19"/>
</dbReference>
<keyword evidence="5" id="KW-0158">Chromosome</keyword>
<evidence type="ECO:0000256" key="10">
    <source>
        <dbReference type="ARBA" id="ARBA00022763"/>
    </source>
</evidence>
<dbReference type="GeneID" id="106578737"/>
<accession>A0A1S3NDY3</accession>
<feature type="domain" description="DNA endonuclease Ctp1 N-terminal" evidence="21">
    <location>
        <begin position="1"/>
        <end position="40"/>
    </location>
</feature>
<dbReference type="InterPro" id="IPR033316">
    <property type="entry name" value="RBBP8-like"/>
</dbReference>
<dbReference type="Pfam" id="PF10482">
    <property type="entry name" value="CtIP_N"/>
    <property type="match status" value="1"/>
</dbReference>
<evidence type="ECO:0000256" key="2">
    <source>
        <dbReference type="ARBA" id="ARBA00004286"/>
    </source>
</evidence>
<protein>
    <recommendedName>
        <fullName evidence="4">DNA endonuclease RBBP8</fullName>
    </recommendedName>
</protein>
<evidence type="ECO:0000256" key="13">
    <source>
        <dbReference type="ARBA" id="ARBA00022833"/>
    </source>
</evidence>
<keyword evidence="10" id="KW-0227">DNA damage</keyword>
<dbReference type="GO" id="GO:0004519">
    <property type="term" value="F:endonuclease activity"/>
    <property type="evidence" value="ECO:0007669"/>
    <property type="project" value="UniProtKB-KW"/>
</dbReference>
<dbReference type="GO" id="GO:0010792">
    <property type="term" value="P:DNA double-strand break processing involved in repair via single-strand annealing"/>
    <property type="evidence" value="ECO:0007669"/>
    <property type="project" value="TreeGrafter"/>
</dbReference>
<gene>
    <name evidence="23" type="primary">LOC106578737</name>
</gene>
<proteinExistence type="inferred from homology"/>
<dbReference type="GO" id="GO:0005634">
    <property type="term" value="C:nucleus"/>
    <property type="evidence" value="ECO:0007669"/>
    <property type="project" value="UniProtKB-SubCell"/>
</dbReference>
<keyword evidence="17" id="KW-0539">Nucleus</keyword>
<keyword evidence="22" id="KW-1185">Reference proteome</keyword>
<keyword evidence="11" id="KW-0498">Mitosis</keyword>
<dbReference type="RefSeq" id="XP_014013341.2">
    <property type="nucleotide sequence ID" value="XM_014157866.2"/>
</dbReference>
<keyword evidence="7" id="KW-0132">Cell division</keyword>
<evidence type="ECO:0000256" key="12">
    <source>
        <dbReference type="ARBA" id="ARBA00022801"/>
    </source>
</evidence>
<evidence type="ECO:0000256" key="6">
    <source>
        <dbReference type="ARBA" id="ARBA00022553"/>
    </source>
</evidence>
<evidence type="ECO:0000256" key="14">
    <source>
        <dbReference type="ARBA" id="ARBA00023054"/>
    </source>
</evidence>
<feature type="region of interest" description="Disordered" evidence="20">
    <location>
        <begin position="27"/>
        <end position="94"/>
    </location>
</feature>
<evidence type="ECO:0000256" key="4">
    <source>
        <dbReference type="ARBA" id="ARBA00020680"/>
    </source>
</evidence>
<evidence type="ECO:0000256" key="11">
    <source>
        <dbReference type="ARBA" id="ARBA00022776"/>
    </source>
</evidence>
<keyword evidence="16" id="KW-0234">DNA repair</keyword>
<reference evidence="23" key="1">
    <citation type="submission" date="2025-08" db="UniProtKB">
        <authorList>
            <consortium name="RefSeq"/>
        </authorList>
    </citation>
    <scope>IDENTIFICATION</scope>
</reference>